<organism evidence="2 3">
    <name type="scientific">Actinidia rufa</name>
    <dbReference type="NCBI Taxonomy" id="165716"/>
    <lineage>
        <taxon>Eukaryota</taxon>
        <taxon>Viridiplantae</taxon>
        <taxon>Streptophyta</taxon>
        <taxon>Embryophyta</taxon>
        <taxon>Tracheophyta</taxon>
        <taxon>Spermatophyta</taxon>
        <taxon>Magnoliopsida</taxon>
        <taxon>eudicotyledons</taxon>
        <taxon>Gunneridae</taxon>
        <taxon>Pentapetalae</taxon>
        <taxon>asterids</taxon>
        <taxon>Ericales</taxon>
        <taxon>Actinidiaceae</taxon>
        <taxon>Actinidia</taxon>
    </lineage>
</organism>
<dbReference type="EMBL" id="BJWL01000028">
    <property type="protein sequence ID" value="GFZ19950.1"/>
    <property type="molecule type" value="Genomic_DNA"/>
</dbReference>
<dbReference type="InterPro" id="IPR031610">
    <property type="entry name" value="TIC110"/>
</dbReference>
<comment type="caution">
    <text evidence="2">The sequence shown here is derived from an EMBL/GenBank/DDBJ whole genome shotgun (WGS) entry which is preliminary data.</text>
</comment>
<dbReference type="AlphaFoldDB" id="A0A7J0H9Z8"/>
<evidence type="ECO:0000313" key="3">
    <source>
        <dbReference type="Proteomes" id="UP000585474"/>
    </source>
</evidence>
<sequence>MNLSILNPSPSSHPTVLFSYFTNPTPLQLSTIKSSNFLTRKHRRNRLRYQISTVRCCASTSSDQPPPNFVASDVFGGKKELTGIQIVVDAMSPPVRLAGSALVFAGAVAAGYSLGLRFGGGRTAAAVGGAAALGAAGAGVAYALNSCAPEVAAVNLHNYVAGSDDPAALKKEDIEAIASKYGVSKQNEAFNAELCDLYCSFLSAVLPLGSEDLKGNEVDTIMKFKNALGIDDPDAAAMHIEIGRRIFRQRLETGDRDGDIEQRRVRGSPVQAFQKLIYVSMLVFGEASSFLLPWKRVFKVTDAQVEVAIRDNAQRLYAFELKSVGRDVDVEQLVSLREAQLRCRLSDALAEDTFREHTRKLVEDNISIALSLLKSRTREASSVVEELDKILSFNRLLMSLRNHPDASRFAPGLGPISLLGGEYDGDRKMDDLKLLFRAYVTDALSSGRMEEHKVAALNQLRNIFGLGKQEAEVIVLDVTSKVYRKQLAQSVSRGDLVAAQSKAEFLQNLCDDLHFDPQKAIKIHEEIYRQKLQQAVADGELSEEDVKSLERLQVMLCIRRETVEAVHRDICGRNSSPDDLLMQLQSGDEGYTPDVKKSVRKAARGLRLTREVAMSIASEAVRKIFMTYIQRASAAKNHTESAEELRKMIVFNTVVVTDLVAEIKGESSDTTSIEPTKEDDKPEEEDRLEGDDTPKEDVGWLPPSSRPLPPRQKTRPPKGLGKTGQKAITLKDDLPERARIELYKTYMLFSGAGKAKTTGFGMEIPTKVDDAKNVLLKELGGILGMTNEEITEVHRSMADQAFRRKAEVILADGQLTKARVDQLNELQKEVGLPPEYSQKIIKSITSTKLAAALESSVRQGKLSIKEIRELKEAGVGVLESMISERLREALFKKTVAGIFSSGTGEFDEEEVYQKLPQDLSINGEKAKRVVHELAQRKLSNSLVQVVALLRQRNRPGVVSSLNDMLACDKALPSEPLSWEIPGELADLFAIYAKSNPAPEKLSRLQYLLNISDSTAEATLHGAEDRQLDEEEEFVF</sequence>
<evidence type="ECO:0000256" key="1">
    <source>
        <dbReference type="SAM" id="MobiDB-lite"/>
    </source>
</evidence>
<evidence type="ECO:0000313" key="2">
    <source>
        <dbReference type="EMBL" id="GFZ19950.1"/>
    </source>
</evidence>
<dbReference type="OrthoDB" id="191196at2759"/>
<keyword evidence="3" id="KW-1185">Reference proteome</keyword>
<dbReference type="GO" id="GO:0061927">
    <property type="term" value="C:TOC-TIC supercomplex I"/>
    <property type="evidence" value="ECO:0007669"/>
    <property type="project" value="TreeGrafter"/>
</dbReference>
<proteinExistence type="predicted"/>
<gene>
    <name evidence="2" type="ORF">Acr_28g0006550</name>
</gene>
<accession>A0A7J0H9Z8</accession>
<reference evidence="2 3" key="1">
    <citation type="submission" date="2019-07" db="EMBL/GenBank/DDBJ databases">
        <title>De Novo Assembly of kiwifruit Actinidia rufa.</title>
        <authorList>
            <person name="Sugita-Konishi S."/>
            <person name="Sato K."/>
            <person name="Mori E."/>
            <person name="Abe Y."/>
            <person name="Kisaki G."/>
            <person name="Hamano K."/>
            <person name="Suezawa K."/>
            <person name="Otani M."/>
            <person name="Fukuda T."/>
            <person name="Manabe T."/>
            <person name="Gomi K."/>
            <person name="Tabuchi M."/>
            <person name="Akimitsu K."/>
            <person name="Kataoka I."/>
        </authorList>
    </citation>
    <scope>NUCLEOTIDE SEQUENCE [LARGE SCALE GENOMIC DNA]</scope>
    <source>
        <strain evidence="3">cv. Fuchu</strain>
    </source>
</reference>
<dbReference type="PANTHER" id="PTHR34935">
    <property type="entry name" value="PROTEIN TIC110, CHLOROPLASTIC"/>
    <property type="match status" value="1"/>
</dbReference>
<protein>
    <submittedName>
        <fullName evidence="2">Translocon at the inner envelope membrane of chloroplasts 110</fullName>
    </submittedName>
</protein>
<feature type="region of interest" description="Disordered" evidence="1">
    <location>
        <begin position="666"/>
        <end position="726"/>
    </location>
</feature>
<dbReference type="PANTHER" id="PTHR34935:SF3">
    <property type="entry name" value="PROTEIN TIC110, CHLOROPLASTIC"/>
    <property type="match status" value="1"/>
</dbReference>
<dbReference type="Pfam" id="PF16940">
    <property type="entry name" value="Tic110"/>
    <property type="match status" value="2"/>
</dbReference>
<dbReference type="GO" id="GO:0045037">
    <property type="term" value="P:protein import into chloroplast stroma"/>
    <property type="evidence" value="ECO:0007669"/>
    <property type="project" value="TreeGrafter"/>
</dbReference>
<dbReference type="Proteomes" id="UP000585474">
    <property type="component" value="Unassembled WGS sequence"/>
</dbReference>
<name>A0A7J0H9Z8_9ERIC</name>